<keyword evidence="1" id="KW-1133">Transmembrane helix</keyword>
<geneLocation type="chloroplast" evidence="2"/>
<feature type="transmembrane region" description="Helical" evidence="1">
    <location>
        <begin position="27"/>
        <end position="46"/>
    </location>
</feature>
<protein>
    <submittedName>
        <fullName evidence="2">Uncharacterized protein</fullName>
    </submittedName>
</protein>
<keyword evidence="2" id="KW-0150">Chloroplast</keyword>
<evidence type="ECO:0000313" key="2">
    <source>
        <dbReference type="EMBL" id="BAA57976.1"/>
    </source>
</evidence>
<organism evidence="2">
    <name type="scientific">Chlorella vulgaris</name>
    <name type="common">Green alga</name>
    <dbReference type="NCBI Taxonomy" id="3077"/>
    <lineage>
        <taxon>Eukaryota</taxon>
        <taxon>Viridiplantae</taxon>
        <taxon>Chlorophyta</taxon>
        <taxon>core chlorophytes</taxon>
        <taxon>Trebouxiophyceae</taxon>
        <taxon>Chlorellales</taxon>
        <taxon>Chlorellaceae</taxon>
        <taxon>Chlorella clade</taxon>
        <taxon>Chlorella</taxon>
    </lineage>
</organism>
<name>V9H158_CHLVU</name>
<keyword evidence="1" id="KW-0812">Transmembrane</keyword>
<dbReference type="EMBL" id="AB001684">
    <property type="protein sequence ID" value="BAA57976.1"/>
    <property type="molecule type" value="Genomic_DNA"/>
</dbReference>
<proteinExistence type="predicted"/>
<evidence type="ECO:0000256" key="1">
    <source>
        <dbReference type="SAM" id="Phobius"/>
    </source>
</evidence>
<dbReference type="RefSeq" id="NP_045900.1">
    <property type="nucleotide sequence ID" value="NC_001865.1"/>
</dbReference>
<sequence>MKKKEFLFILFFYKKKALGLLKKMHSIFFKGGTRFCFLSFSFFFFFEKKKRKTIRTKKLD</sequence>
<dbReference type="GeneID" id="1457469"/>
<dbReference type="AlphaFoldDB" id="V9H158"/>
<keyword evidence="2" id="KW-0934">Plastid</keyword>
<reference evidence="2" key="1">
    <citation type="journal article" date="1997" name="Proc. Natl. Acad. Sci. U.S.A.">
        <title>Complete nucleotide sequence of the chloroplast genome from the green alga Chlorella vulgaris: the existence of genes possibly involved in chloroplast division.</title>
        <authorList>
            <person name="Wakasugi T."/>
            <person name="Nagai T."/>
            <person name="Kapoor M."/>
            <person name="Sugita M."/>
            <person name="Ito M."/>
            <person name="Ito S."/>
            <person name="Tsudzuki J."/>
            <person name="Nakashima K."/>
            <person name="Tsudzuki T."/>
            <person name="Suzuki Y."/>
            <person name="Hamada A."/>
            <person name="Ohta T."/>
            <person name="Inamura A."/>
            <person name="Yoshinaga K."/>
            <person name="Sugiura M."/>
        </authorList>
    </citation>
    <scope>NUCLEOTIDE SEQUENCE</scope>
</reference>
<keyword evidence="1" id="KW-0472">Membrane</keyword>
<accession>V9H158</accession>